<dbReference type="RefSeq" id="WP_207032096.1">
    <property type="nucleotide sequence ID" value="NZ_JAFLNL010000002.1"/>
</dbReference>
<sequence>MRLSKVLWTEALKLGMVMLGMFIFVGCNGNGHNLEDDESQSDIAQQDGDVDDEDSLSSVEFVKDTGFINGIRLLGTDTGDIQTLNLIYPYSKGTETASWKLAEWGSNHALGNVEQEVKGDSIIYANQAKRVVFIKEEAQDKPHVLLEVIASEDYTSVRKDGEDWPHLLLEQTMADEIALEDMESLELNMGLSLVYDKMMMDPSEFDESLHTSQVSLYLTISDSTDFFWFGIPVFDHRRPDGIPLYAAQDLGKDDASKKFIVSIASEEFFPGSLQKSGSIDVDKDILPYIKNAFERAKRQGYLEDAHWSDMFISSFNFGWETTGTFDSGMLVRELQLTGRYRAGN</sequence>
<comment type="caution">
    <text evidence="1">The sequence shown here is derived from an EMBL/GenBank/DDBJ whole genome shotgun (WGS) entry which is preliminary data.</text>
</comment>
<dbReference type="PROSITE" id="PS51257">
    <property type="entry name" value="PROKAR_LIPOPROTEIN"/>
    <property type="match status" value="1"/>
</dbReference>
<accession>A0ABS3G332</accession>
<gene>
    <name evidence="1" type="ORF">J0656_05440</name>
</gene>
<name>A0ABS3G332_9FLAO</name>
<protein>
    <submittedName>
        <fullName evidence="1">Uncharacterized protein</fullName>
    </submittedName>
</protein>
<organism evidence="1 2">
    <name type="scientific">Flagellimonas aurea</name>
    <dbReference type="NCBI Taxonomy" id="2915619"/>
    <lineage>
        <taxon>Bacteria</taxon>
        <taxon>Pseudomonadati</taxon>
        <taxon>Bacteroidota</taxon>
        <taxon>Flavobacteriia</taxon>
        <taxon>Flavobacteriales</taxon>
        <taxon>Flavobacteriaceae</taxon>
        <taxon>Flagellimonas</taxon>
    </lineage>
</organism>
<evidence type="ECO:0000313" key="2">
    <source>
        <dbReference type="Proteomes" id="UP000664044"/>
    </source>
</evidence>
<reference evidence="1 2" key="1">
    <citation type="submission" date="2021-03" db="EMBL/GenBank/DDBJ databases">
        <title>Muricauda lutimaris sp. nov. and Muricauda ruestringensis sp. nov, two marine members of the Flavobacteriaceae isolated from deep sea sediments of Western Pacific.</title>
        <authorList>
            <person name="Zhao S."/>
            <person name="Liu R."/>
        </authorList>
    </citation>
    <scope>NUCLEOTIDE SEQUENCE [LARGE SCALE GENOMIC DNA]</scope>
    <source>
        <strain evidence="1 2">BC31-1-A7</strain>
    </source>
</reference>
<proteinExistence type="predicted"/>
<dbReference type="EMBL" id="JAFLNL010000002">
    <property type="protein sequence ID" value="MBO0353454.1"/>
    <property type="molecule type" value="Genomic_DNA"/>
</dbReference>
<evidence type="ECO:0000313" key="1">
    <source>
        <dbReference type="EMBL" id="MBO0353454.1"/>
    </source>
</evidence>
<dbReference type="Proteomes" id="UP000664044">
    <property type="component" value="Unassembled WGS sequence"/>
</dbReference>
<keyword evidence="2" id="KW-1185">Reference proteome</keyword>